<evidence type="ECO:0000256" key="2">
    <source>
        <dbReference type="ARBA" id="ARBA00023015"/>
    </source>
</evidence>
<accession>A0ABW5WH64</accession>
<dbReference type="Gene3D" id="1.10.1740.10">
    <property type="match status" value="1"/>
</dbReference>
<dbReference type="SUPFAM" id="SSF48452">
    <property type="entry name" value="TPR-like"/>
    <property type="match status" value="1"/>
</dbReference>
<dbReference type="InterPro" id="IPR007627">
    <property type="entry name" value="RNA_pol_sigma70_r2"/>
</dbReference>
<feature type="domain" description="RNA polymerase sigma factor 70 region 4 type 2" evidence="6">
    <location>
        <begin position="106"/>
        <end position="158"/>
    </location>
</feature>
<evidence type="ECO:0000313" key="8">
    <source>
        <dbReference type="EMBL" id="MFD2802834.1"/>
    </source>
</evidence>
<dbReference type="InterPro" id="IPR013325">
    <property type="entry name" value="RNA_pol_sigma_r2"/>
</dbReference>
<dbReference type="Pfam" id="PF08281">
    <property type="entry name" value="Sigma70_r4_2"/>
    <property type="match status" value="1"/>
</dbReference>
<gene>
    <name evidence="8" type="ORF">ACFS2C_25915</name>
</gene>
<sequence length="413" mass="44429">MGEPAGVVEHLFRHSAGQIVATLARTLGPSRLDLAEEAMADAFEQALRTWPHTGVPDNARGWLFRAARNRALDLIRREASLRAKLPLLTELDPDAGPGSGDAELAMILLCCHPELPQTSQVALTLKTVGGLGVNEIAAALLTKPATVAQRLTRAKRWLRARHSLELPPAEDLEARVDSVLAVLYLLFNEGYDATSGDAAVRGELCGEAIGLGRLLLADPRTDLPRARALVGLLLLQASRLPARVDDSGDVLLLAEQDRSLWDRALIAEGTRTFAAACTGPELSAYHVEAAIALCHVASDAPARTDWPRILGLYDRLVTLRPSPVTLLNRAIALAMVDGPAAGIAELERLEHDPRLAGHRSLPAALGALWLRAGEPDRAAAYYRTALALPGPEPQRRFLRRRLAECTGVAGHAR</sequence>
<dbReference type="SUPFAM" id="SSF88946">
    <property type="entry name" value="Sigma2 domain of RNA polymerase sigma factors"/>
    <property type="match status" value="1"/>
</dbReference>
<dbReference type="SUPFAM" id="SSF88659">
    <property type="entry name" value="Sigma3 and sigma4 domains of RNA polymerase sigma factors"/>
    <property type="match status" value="1"/>
</dbReference>
<evidence type="ECO:0000256" key="4">
    <source>
        <dbReference type="ARBA" id="ARBA00023163"/>
    </source>
</evidence>
<comment type="caution">
    <text evidence="8">The sequence shown here is derived from an EMBL/GenBank/DDBJ whole genome shotgun (WGS) entry which is preliminary data.</text>
</comment>
<dbReference type="InterPro" id="IPR013249">
    <property type="entry name" value="RNA_pol_sigma70_r4_t2"/>
</dbReference>
<keyword evidence="4" id="KW-0804">Transcription</keyword>
<evidence type="ECO:0000259" key="7">
    <source>
        <dbReference type="Pfam" id="PF20239"/>
    </source>
</evidence>
<dbReference type="Pfam" id="PF04542">
    <property type="entry name" value="Sigma70_r2"/>
    <property type="match status" value="1"/>
</dbReference>
<dbReference type="NCBIfam" id="TIGR02937">
    <property type="entry name" value="sigma70-ECF"/>
    <property type="match status" value="1"/>
</dbReference>
<dbReference type="Pfam" id="PF20239">
    <property type="entry name" value="DUF6596"/>
    <property type="match status" value="1"/>
</dbReference>
<organism evidence="8 9">
    <name type="scientific">Prauserella oleivorans</name>
    <dbReference type="NCBI Taxonomy" id="1478153"/>
    <lineage>
        <taxon>Bacteria</taxon>
        <taxon>Bacillati</taxon>
        <taxon>Actinomycetota</taxon>
        <taxon>Actinomycetes</taxon>
        <taxon>Pseudonocardiales</taxon>
        <taxon>Pseudonocardiaceae</taxon>
        <taxon>Prauserella</taxon>
    </lineage>
</organism>
<dbReference type="InterPro" id="IPR046531">
    <property type="entry name" value="DUF6596"/>
</dbReference>
<evidence type="ECO:0000256" key="3">
    <source>
        <dbReference type="ARBA" id="ARBA00023082"/>
    </source>
</evidence>
<feature type="domain" description="RNA polymerase sigma-70 region 2" evidence="5">
    <location>
        <begin position="19"/>
        <end position="79"/>
    </location>
</feature>
<dbReference type="PANTHER" id="PTHR47756:SF2">
    <property type="entry name" value="BLL6612 PROTEIN"/>
    <property type="match status" value="1"/>
</dbReference>
<keyword evidence="9" id="KW-1185">Reference proteome</keyword>
<keyword evidence="2" id="KW-0805">Transcription regulation</keyword>
<dbReference type="InterPro" id="IPR011990">
    <property type="entry name" value="TPR-like_helical_dom_sf"/>
</dbReference>
<reference evidence="9" key="1">
    <citation type="journal article" date="2019" name="Int. J. Syst. Evol. Microbiol.">
        <title>The Global Catalogue of Microorganisms (GCM) 10K type strain sequencing project: providing services to taxonomists for standard genome sequencing and annotation.</title>
        <authorList>
            <consortium name="The Broad Institute Genomics Platform"/>
            <consortium name="The Broad Institute Genome Sequencing Center for Infectious Disease"/>
            <person name="Wu L."/>
            <person name="Ma J."/>
        </authorList>
    </citation>
    <scope>NUCLEOTIDE SEQUENCE [LARGE SCALE GENOMIC DNA]</scope>
    <source>
        <strain evidence="9">IBRC-M 10906</strain>
    </source>
</reference>
<dbReference type="InterPro" id="IPR013324">
    <property type="entry name" value="RNA_pol_sigma_r3/r4-like"/>
</dbReference>
<feature type="domain" description="DUF6596" evidence="7">
    <location>
        <begin position="175"/>
        <end position="276"/>
    </location>
</feature>
<dbReference type="Proteomes" id="UP001597478">
    <property type="component" value="Unassembled WGS sequence"/>
</dbReference>
<proteinExistence type="inferred from homology"/>
<dbReference type="RefSeq" id="WP_377395732.1">
    <property type="nucleotide sequence ID" value="NZ_JBHSAN010000054.1"/>
</dbReference>
<name>A0ABW5WH64_9PSEU</name>
<dbReference type="InterPro" id="IPR036388">
    <property type="entry name" value="WH-like_DNA-bd_sf"/>
</dbReference>
<dbReference type="InterPro" id="IPR014284">
    <property type="entry name" value="RNA_pol_sigma-70_dom"/>
</dbReference>
<comment type="similarity">
    <text evidence="1">Belongs to the sigma-70 factor family. ECF subfamily.</text>
</comment>
<evidence type="ECO:0000313" key="9">
    <source>
        <dbReference type="Proteomes" id="UP001597478"/>
    </source>
</evidence>
<keyword evidence="3" id="KW-0731">Sigma factor</keyword>
<evidence type="ECO:0000259" key="5">
    <source>
        <dbReference type="Pfam" id="PF04542"/>
    </source>
</evidence>
<protein>
    <submittedName>
        <fullName evidence="8">RNA polymerase sigma factor</fullName>
    </submittedName>
</protein>
<evidence type="ECO:0000259" key="6">
    <source>
        <dbReference type="Pfam" id="PF08281"/>
    </source>
</evidence>
<dbReference type="Gene3D" id="1.10.10.10">
    <property type="entry name" value="Winged helix-like DNA-binding domain superfamily/Winged helix DNA-binding domain"/>
    <property type="match status" value="1"/>
</dbReference>
<dbReference type="PANTHER" id="PTHR47756">
    <property type="entry name" value="BLL6612 PROTEIN-RELATED"/>
    <property type="match status" value="1"/>
</dbReference>
<evidence type="ECO:0000256" key="1">
    <source>
        <dbReference type="ARBA" id="ARBA00010641"/>
    </source>
</evidence>
<dbReference type="EMBL" id="JBHUOF010000049">
    <property type="protein sequence ID" value="MFD2802834.1"/>
    <property type="molecule type" value="Genomic_DNA"/>
</dbReference>